<proteinExistence type="predicted"/>
<dbReference type="SUPFAM" id="SSF46955">
    <property type="entry name" value="Putative DNA-binding domain"/>
    <property type="match status" value="1"/>
</dbReference>
<protein>
    <recommendedName>
        <fullName evidence="3">HTH-type transcriptional regulator CueR</fullName>
    </recommendedName>
    <alternativeName>
        <fullName evidence="12">Copper efflux regulator</fullName>
    </alternativeName>
    <alternativeName>
        <fullName evidence="11">Copper export regulator</fullName>
    </alternativeName>
</protein>
<evidence type="ECO:0000256" key="7">
    <source>
        <dbReference type="ARBA" id="ARBA00023015"/>
    </source>
</evidence>
<evidence type="ECO:0000256" key="5">
    <source>
        <dbReference type="ARBA" id="ARBA00022723"/>
    </source>
</evidence>
<dbReference type="PROSITE" id="PS50937">
    <property type="entry name" value="HTH_MERR_2"/>
    <property type="match status" value="1"/>
</dbReference>
<evidence type="ECO:0000313" key="15">
    <source>
        <dbReference type="Proteomes" id="UP001595384"/>
    </source>
</evidence>
<accession>A0ABV7C5R8</accession>
<dbReference type="PRINTS" id="PR00040">
    <property type="entry name" value="HTHMERR"/>
</dbReference>
<gene>
    <name evidence="14" type="primary">cueR</name>
    <name evidence="14" type="ORF">ACFODT_02050</name>
</gene>
<keyword evidence="6" id="KW-0186">Copper</keyword>
<organism evidence="14 15">
    <name type="scientific">Vibrio zhugei</name>
    <dbReference type="NCBI Taxonomy" id="2479546"/>
    <lineage>
        <taxon>Bacteria</taxon>
        <taxon>Pseudomonadati</taxon>
        <taxon>Pseudomonadota</taxon>
        <taxon>Gammaproteobacteria</taxon>
        <taxon>Vibrionales</taxon>
        <taxon>Vibrionaceae</taxon>
        <taxon>Vibrio</taxon>
    </lineage>
</organism>
<evidence type="ECO:0000256" key="1">
    <source>
        <dbReference type="ARBA" id="ARBA00004496"/>
    </source>
</evidence>
<dbReference type="PROSITE" id="PS00552">
    <property type="entry name" value="HTH_MERR_1"/>
    <property type="match status" value="1"/>
</dbReference>
<comment type="caution">
    <text evidence="14">The sequence shown here is derived from an EMBL/GenBank/DDBJ whole genome shotgun (WGS) entry which is preliminary data.</text>
</comment>
<dbReference type="InterPro" id="IPR000551">
    <property type="entry name" value="MerR-type_HTH_dom"/>
</dbReference>
<dbReference type="InterPro" id="IPR047057">
    <property type="entry name" value="MerR_fam"/>
</dbReference>
<dbReference type="NCBIfam" id="TIGR02044">
    <property type="entry name" value="CueR"/>
    <property type="match status" value="1"/>
</dbReference>
<keyword evidence="5" id="KW-0479">Metal-binding</keyword>
<evidence type="ECO:0000256" key="11">
    <source>
        <dbReference type="ARBA" id="ARBA00031472"/>
    </source>
</evidence>
<dbReference type="SMART" id="SM00422">
    <property type="entry name" value="HTH_MERR"/>
    <property type="match status" value="1"/>
</dbReference>
<evidence type="ECO:0000256" key="9">
    <source>
        <dbReference type="ARBA" id="ARBA00023159"/>
    </source>
</evidence>
<keyword evidence="10" id="KW-0804">Transcription</keyword>
<keyword evidence="9" id="KW-0010">Activator</keyword>
<dbReference type="InterPro" id="IPR009061">
    <property type="entry name" value="DNA-bd_dom_put_sf"/>
</dbReference>
<dbReference type="Gene3D" id="1.10.1660.10">
    <property type="match status" value="1"/>
</dbReference>
<dbReference type="PANTHER" id="PTHR30204:SF16">
    <property type="entry name" value="HTH-TYPE TRANSCRIPTIONAL REGULATOR CUER"/>
    <property type="match status" value="1"/>
</dbReference>
<evidence type="ECO:0000256" key="6">
    <source>
        <dbReference type="ARBA" id="ARBA00023008"/>
    </source>
</evidence>
<keyword evidence="7" id="KW-0805">Transcription regulation</keyword>
<evidence type="ECO:0000256" key="4">
    <source>
        <dbReference type="ARBA" id="ARBA00022490"/>
    </source>
</evidence>
<comment type="subcellular location">
    <subcellularLocation>
        <location evidence="1">Cytoplasm</location>
    </subcellularLocation>
</comment>
<dbReference type="RefSeq" id="WP_123016513.1">
    <property type="nucleotide sequence ID" value="NZ_AP024911.1"/>
</dbReference>
<name>A0ABV7C5R8_9VIBR</name>
<evidence type="ECO:0000256" key="8">
    <source>
        <dbReference type="ARBA" id="ARBA00023125"/>
    </source>
</evidence>
<dbReference type="Proteomes" id="UP001595384">
    <property type="component" value="Unassembled WGS sequence"/>
</dbReference>
<evidence type="ECO:0000313" key="14">
    <source>
        <dbReference type="EMBL" id="MFC3022616.1"/>
    </source>
</evidence>
<dbReference type="EMBL" id="JBHRSE010000011">
    <property type="protein sequence ID" value="MFC3022616.1"/>
    <property type="molecule type" value="Genomic_DNA"/>
</dbReference>
<dbReference type="PANTHER" id="PTHR30204">
    <property type="entry name" value="REDOX-CYCLING DRUG-SENSING TRANSCRIPTIONAL ACTIVATOR SOXR"/>
    <property type="match status" value="1"/>
</dbReference>
<evidence type="ECO:0000259" key="13">
    <source>
        <dbReference type="PROSITE" id="PS50937"/>
    </source>
</evidence>
<keyword evidence="15" id="KW-1185">Reference proteome</keyword>
<dbReference type="Pfam" id="PF13411">
    <property type="entry name" value="MerR_1"/>
    <property type="match status" value="1"/>
</dbReference>
<evidence type="ECO:0000256" key="12">
    <source>
        <dbReference type="ARBA" id="ARBA00032335"/>
    </source>
</evidence>
<dbReference type="InterPro" id="IPR011789">
    <property type="entry name" value="CueR"/>
</dbReference>
<feature type="domain" description="HTH merR-type" evidence="13">
    <location>
        <begin position="1"/>
        <end position="69"/>
    </location>
</feature>
<evidence type="ECO:0000256" key="3">
    <source>
        <dbReference type="ARBA" id="ARBA00017250"/>
    </source>
</evidence>
<evidence type="ECO:0000256" key="10">
    <source>
        <dbReference type="ARBA" id="ARBA00023163"/>
    </source>
</evidence>
<sequence>MTISDVAKKTGLTAKSIRLYEEKGLITPPARSESGYRVYHAQEVADLQLIARCKRVGFSLDECKHMVMLANDPHRQSRFVKEQAQEKQRQVAKKIAELQEIHAQLSEWIHACPGDDHSACPIIDNLKGQ</sequence>
<comment type="subunit">
    <text evidence="2">Homodimer.</text>
</comment>
<keyword evidence="4" id="KW-0963">Cytoplasm</keyword>
<evidence type="ECO:0000256" key="2">
    <source>
        <dbReference type="ARBA" id="ARBA00011738"/>
    </source>
</evidence>
<reference evidence="15" key="1">
    <citation type="journal article" date="2019" name="Int. J. Syst. Evol. Microbiol.">
        <title>The Global Catalogue of Microorganisms (GCM) 10K type strain sequencing project: providing services to taxonomists for standard genome sequencing and annotation.</title>
        <authorList>
            <consortium name="The Broad Institute Genomics Platform"/>
            <consortium name="The Broad Institute Genome Sequencing Center for Infectious Disease"/>
            <person name="Wu L."/>
            <person name="Ma J."/>
        </authorList>
    </citation>
    <scope>NUCLEOTIDE SEQUENCE [LARGE SCALE GENOMIC DNA]</scope>
    <source>
        <strain evidence="15">KCTC 62784</strain>
    </source>
</reference>
<keyword evidence="8" id="KW-0238">DNA-binding</keyword>